<keyword evidence="2" id="KW-0963">Cytoplasm</keyword>
<protein>
    <recommendedName>
        <fullName evidence="2">Universal stress protein</fullName>
    </recommendedName>
</protein>
<comment type="subcellular location">
    <subcellularLocation>
        <location evidence="2">Cytoplasm</location>
    </subcellularLocation>
</comment>
<dbReference type="InterPro" id="IPR014729">
    <property type="entry name" value="Rossmann-like_a/b/a_fold"/>
</dbReference>
<evidence type="ECO:0000256" key="1">
    <source>
        <dbReference type="ARBA" id="ARBA00008791"/>
    </source>
</evidence>
<dbReference type="PRINTS" id="PR01438">
    <property type="entry name" value="UNVRSLSTRESS"/>
</dbReference>
<dbReference type="InterPro" id="IPR006016">
    <property type="entry name" value="UspA"/>
</dbReference>
<dbReference type="AlphaFoldDB" id="A0A380WR91"/>
<dbReference type="PIRSF" id="PIRSF006276">
    <property type="entry name" value="UspA"/>
    <property type="match status" value="1"/>
</dbReference>
<evidence type="ECO:0000259" key="3">
    <source>
        <dbReference type="Pfam" id="PF00582"/>
    </source>
</evidence>
<dbReference type="Proteomes" id="UP000254701">
    <property type="component" value="Unassembled WGS sequence"/>
</dbReference>
<evidence type="ECO:0000313" key="5">
    <source>
        <dbReference type="Proteomes" id="UP000254701"/>
    </source>
</evidence>
<dbReference type="Pfam" id="PF00582">
    <property type="entry name" value="Usp"/>
    <property type="match status" value="1"/>
</dbReference>
<name>A0A380WR91_AMIAI</name>
<dbReference type="Gene3D" id="3.40.50.620">
    <property type="entry name" value="HUPs"/>
    <property type="match status" value="1"/>
</dbReference>
<evidence type="ECO:0000313" key="4">
    <source>
        <dbReference type="EMBL" id="SUU91443.1"/>
    </source>
</evidence>
<dbReference type="InterPro" id="IPR006015">
    <property type="entry name" value="Universal_stress_UspA"/>
</dbReference>
<comment type="similarity">
    <text evidence="1 2">Belongs to the universal stress protein A family.</text>
</comment>
<dbReference type="PANTHER" id="PTHR46268:SF15">
    <property type="entry name" value="UNIVERSAL STRESS PROTEIN HP_0031"/>
    <property type="match status" value="1"/>
</dbReference>
<dbReference type="GO" id="GO:0005737">
    <property type="term" value="C:cytoplasm"/>
    <property type="evidence" value="ECO:0007669"/>
    <property type="project" value="UniProtKB-SubCell"/>
</dbReference>
<dbReference type="RefSeq" id="WP_115733307.1">
    <property type="nucleotide sequence ID" value="NZ_BAAAVY010000017.1"/>
</dbReference>
<sequence length="149" mass="15544">MYTHVLIATDGSELAQKGLDHGLSLAKGIGAKVTVMNVTEPAPIFASAGMYGPVATAEDIVSYQKSGEEYGAKVLTAAKAQADGLGVNADTVHVEETWAAEAINQLAQERGCDLIVMASHGRRGLGRLILGSQTVDVLTNSKVPVLVVR</sequence>
<gene>
    <name evidence="4" type="ORF">NCTC10684_04709</name>
</gene>
<accession>A0A380WR91</accession>
<proteinExistence type="inferred from homology"/>
<dbReference type="SUPFAM" id="SSF52402">
    <property type="entry name" value="Adenine nucleotide alpha hydrolases-like"/>
    <property type="match status" value="1"/>
</dbReference>
<reference evidence="4 5" key="1">
    <citation type="submission" date="2018-06" db="EMBL/GenBank/DDBJ databases">
        <authorList>
            <consortium name="Pathogen Informatics"/>
            <person name="Doyle S."/>
        </authorList>
    </citation>
    <scope>NUCLEOTIDE SEQUENCE [LARGE SCALE GENOMIC DNA]</scope>
    <source>
        <strain evidence="4 5">NCTC10684</strain>
    </source>
</reference>
<organism evidence="4 5">
    <name type="scientific">Aminobacter aminovorans</name>
    <name type="common">Chelatobacter heintzii</name>
    <dbReference type="NCBI Taxonomy" id="83263"/>
    <lineage>
        <taxon>Bacteria</taxon>
        <taxon>Pseudomonadati</taxon>
        <taxon>Pseudomonadota</taxon>
        <taxon>Alphaproteobacteria</taxon>
        <taxon>Hyphomicrobiales</taxon>
        <taxon>Phyllobacteriaceae</taxon>
        <taxon>Aminobacter</taxon>
    </lineage>
</organism>
<dbReference type="CDD" id="cd00293">
    <property type="entry name" value="USP-like"/>
    <property type="match status" value="1"/>
</dbReference>
<dbReference type="OrthoDB" id="5564966at2"/>
<dbReference type="EMBL" id="UFSM01000001">
    <property type="protein sequence ID" value="SUU91443.1"/>
    <property type="molecule type" value="Genomic_DNA"/>
</dbReference>
<feature type="domain" description="UspA" evidence="3">
    <location>
        <begin position="1"/>
        <end position="149"/>
    </location>
</feature>
<evidence type="ECO:0000256" key="2">
    <source>
        <dbReference type="PIRNR" id="PIRNR006276"/>
    </source>
</evidence>
<dbReference type="PANTHER" id="PTHR46268">
    <property type="entry name" value="STRESS RESPONSE PROTEIN NHAX"/>
    <property type="match status" value="1"/>
</dbReference>